<feature type="domain" description="EGF-like" evidence="4">
    <location>
        <begin position="281"/>
        <end position="333"/>
    </location>
</feature>
<keyword evidence="2 3" id="KW-0732">Signal</keyword>
<dbReference type="SMART" id="SM00181">
    <property type="entry name" value="EGF"/>
    <property type="match status" value="3"/>
</dbReference>
<keyword evidence="6" id="KW-1185">Reference proteome</keyword>
<comment type="subcellular location">
    <subcellularLocation>
        <location evidence="1">Membrane</location>
        <topology evidence="1">Single-pass membrane protein</topology>
    </subcellularLocation>
</comment>
<organism evidence="5 6">
    <name type="scientific">Paspalum notatum var. saurae</name>
    <dbReference type="NCBI Taxonomy" id="547442"/>
    <lineage>
        <taxon>Eukaryota</taxon>
        <taxon>Viridiplantae</taxon>
        <taxon>Streptophyta</taxon>
        <taxon>Embryophyta</taxon>
        <taxon>Tracheophyta</taxon>
        <taxon>Spermatophyta</taxon>
        <taxon>Magnoliopsida</taxon>
        <taxon>Liliopsida</taxon>
        <taxon>Poales</taxon>
        <taxon>Poaceae</taxon>
        <taxon>PACMAD clade</taxon>
        <taxon>Panicoideae</taxon>
        <taxon>Andropogonodae</taxon>
        <taxon>Paspaleae</taxon>
        <taxon>Paspalinae</taxon>
        <taxon>Paspalum</taxon>
    </lineage>
</organism>
<feature type="chain" id="PRO_5042893199" description="EGF-like domain-containing protein" evidence="3">
    <location>
        <begin position="26"/>
        <end position="610"/>
    </location>
</feature>
<evidence type="ECO:0000256" key="1">
    <source>
        <dbReference type="ARBA" id="ARBA00004167"/>
    </source>
</evidence>
<dbReference type="Pfam" id="PF13947">
    <property type="entry name" value="GUB_WAK_bind"/>
    <property type="match status" value="1"/>
</dbReference>
<dbReference type="InterPro" id="IPR000742">
    <property type="entry name" value="EGF"/>
</dbReference>
<dbReference type="PANTHER" id="PTHR33491">
    <property type="entry name" value="OSJNBA0016N04.9 PROTEIN"/>
    <property type="match status" value="1"/>
</dbReference>
<evidence type="ECO:0000256" key="3">
    <source>
        <dbReference type="SAM" id="SignalP"/>
    </source>
</evidence>
<feature type="domain" description="EGF-like" evidence="4">
    <location>
        <begin position="364"/>
        <end position="412"/>
    </location>
</feature>
<name>A0AAQ3SIH4_PASNO</name>
<evidence type="ECO:0000313" key="5">
    <source>
        <dbReference type="EMBL" id="WVZ49563.1"/>
    </source>
</evidence>
<dbReference type="GO" id="GO:0016020">
    <property type="term" value="C:membrane"/>
    <property type="evidence" value="ECO:0007669"/>
    <property type="project" value="UniProtKB-SubCell"/>
</dbReference>
<protein>
    <recommendedName>
        <fullName evidence="4">EGF-like domain-containing protein</fullName>
    </recommendedName>
</protein>
<proteinExistence type="predicted"/>
<dbReference type="InterPro" id="IPR025287">
    <property type="entry name" value="WAK_GUB"/>
</dbReference>
<feature type="signal peptide" evidence="3">
    <location>
        <begin position="1"/>
        <end position="25"/>
    </location>
</feature>
<reference evidence="5 6" key="1">
    <citation type="submission" date="2024-02" db="EMBL/GenBank/DDBJ databases">
        <title>High-quality chromosome-scale genome assembly of Pensacola bahiagrass (Paspalum notatum Flugge var. saurae).</title>
        <authorList>
            <person name="Vega J.M."/>
            <person name="Podio M."/>
            <person name="Orjuela J."/>
            <person name="Siena L.A."/>
            <person name="Pessino S.C."/>
            <person name="Combes M.C."/>
            <person name="Mariac C."/>
            <person name="Albertini E."/>
            <person name="Pupilli F."/>
            <person name="Ortiz J.P.A."/>
            <person name="Leblanc O."/>
        </authorList>
    </citation>
    <scope>NUCLEOTIDE SEQUENCE [LARGE SCALE GENOMIC DNA]</scope>
    <source>
        <strain evidence="5">R1</strain>
        <tissue evidence="5">Leaf</tissue>
    </source>
</reference>
<gene>
    <name evidence="5" type="ORF">U9M48_000906</name>
</gene>
<dbReference type="Proteomes" id="UP001341281">
    <property type="component" value="Chromosome 01"/>
</dbReference>
<dbReference type="GO" id="GO:0030247">
    <property type="term" value="F:polysaccharide binding"/>
    <property type="evidence" value="ECO:0007669"/>
    <property type="project" value="InterPro"/>
</dbReference>
<evidence type="ECO:0000256" key="2">
    <source>
        <dbReference type="ARBA" id="ARBA00022729"/>
    </source>
</evidence>
<dbReference type="AlphaFoldDB" id="A0AAQ3SIH4"/>
<evidence type="ECO:0000259" key="4">
    <source>
        <dbReference type="SMART" id="SM00181"/>
    </source>
</evidence>
<feature type="domain" description="EGF-like" evidence="4">
    <location>
        <begin position="547"/>
        <end position="586"/>
    </location>
</feature>
<dbReference type="EMBL" id="CP144745">
    <property type="protein sequence ID" value="WVZ49563.1"/>
    <property type="molecule type" value="Genomic_DNA"/>
</dbReference>
<accession>A0AAQ3SIH4</accession>
<sequence length="610" mass="67001">MPSHYYSHHIVVAAVLWLLCAAATGTGVGPLPPSPQPPSSDNNECRRRCGDVHIPYPFGAGPADSCSASPELRLHCNHTGNGVRKLFLGDWQEDWGSIEVLGIDVIQGQMQVVSRPIFYSCFINHNTTSEGSLRDYYYLPEPYRFSSASNKFTVLGCLTSTYMLGSAFEDDSFDDQSRYMAGCVAYCRGNGISSLKTKHPTNGSCTATIQGDDEGLRYYYARFENVVNGTNFITTYPCAYALLMDSSYRFNFSTSYLLAPSNEFNKSWVPVVLDWVIRNNTCPAAHAQQPAGGAGYACVSDHSKCVNASGGRGYLCRCAEGFQGNPYVKQGCKAQPQNFTIKNKFNKSRVPVVLEWDWVIPNQTCRDAHTQSAGYPCISNHSICVDANGGRGYFCQCAKGFQDDPYAKEGCKDDCMDVEEPYRFSAASNKFTVLECLTVTYMLGFAVDDARLYMAGCVADCHGNSSLKQQQHPTNGSCTGMGCCRATFQGDEGLRYYNTKFDTTYPCADAVLMDSSYGFNFSTSYLAPNNKFNKSRVPVVVDWEWPAGYACISDHSKCVDTSQESGYLCQCAMGFQGNPYVKKGCEGNVPGYPSQEGKAVNWVGNCSSKT</sequence>
<evidence type="ECO:0000313" key="6">
    <source>
        <dbReference type="Proteomes" id="UP001341281"/>
    </source>
</evidence>